<dbReference type="EMBL" id="JAWDEY010000003">
    <property type="protein sequence ID" value="KAK6590843.1"/>
    <property type="molecule type" value="Genomic_DNA"/>
</dbReference>
<evidence type="ECO:0000313" key="3">
    <source>
        <dbReference type="EMBL" id="KAK6590843.1"/>
    </source>
</evidence>
<keyword evidence="2" id="KW-1133">Transmembrane helix</keyword>
<feature type="transmembrane region" description="Helical" evidence="2">
    <location>
        <begin position="7"/>
        <end position="25"/>
    </location>
</feature>
<protein>
    <recommendedName>
        <fullName evidence="5">Transmembrane protein</fullName>
    </recommendedName>
</protein>
<keyword evidence="2" id="KW-0812">Transmembrane</keyword>
<sequence length="168" mass="19553">MRWIFELFMFVTSFCIPLYHSLNALKTQNNYLIRIWLFYFTIITVYYLFLSYLIEPILNFIDPRLKHFKTIFILLYIFPITGLQESCSKFIDEYFVSPIPGKDSVLHDITQENSDYSGEITPGSHSPTPSIPEEGVIKVLINPKLSASENSTLVPNTPTERNKNQPEY</sequence>
<dbReference type="AlphaFoldDB" id="A0AAV9Y1H5"/>
<keyword evidence="2" id="KW-0472">Membrane</keyword>
<feature type="transmembrane region" description="Helical" evidence="2">
    <location>
        <begin position="31"/>
        <end position="54"/>
    </location>
</feature>
<dbReference type="Proteomes" id="UP001311799">
    <property type="component" value="Unassembled WGS sequence"/>
</dbReference>
<name>A0AAV9Y1H5_9CRYT</name>
<evidence type="ECO:0000313" key="4">
    <source>
        <dbReference type="Proteomes" id="UP001311799"/>
    </source>
</evidence>
<evidence type="ECO:0000256" key="2">
    <source>
        <dbReference type="SAM" id="Phobius"/>
    </source>
</evidence>
<comment type="caution">
    <text evidence="3">The sequence shown here is derived from an EMBL/GenBank/DDBJ whole genome shotgun (WGS) entry which is preliminary data.</text>
</comment>
<accession>A0AAV9Y1H5</accession>
<proteinExistence type="predicted"/>
<reference evidence="3 4" key="1">
    <citation type="submission" date="2023-10" db="EMBL/GenBank/DDBJ databases">
        <title>Comparative genomics analysis reveals potential genetic determinants of host preference in Cryptosporidium xiaoi.</title>
        <authorList>
            <person name="Xiao L."/>
            <person name="Li J."/>
        </authorList>
    </citation>
    <scope>NUCLEOTIDE SEQUENCE [LARGE SCALE GENOMIC DNA]</scope>
    <source>
        <strain evidence="3 4">52996</strain>
    </source>
</reference>
<feature type="compositionally biased region" description="Polar residues" evidence="1">
    <location>
        <begin position="148"/>
        <end position="159"/>
    </location>
</feature>
<organism evidence="3 4">
    <name type="scientific">Cryptosporidium xiaoi</name>
    <dbReference type="NCBI Taxonomy" id="659607"/>
    <lineage>
        <taxon>Eukaryota</taxon>
        <taxon>Sar</taxon>
        <taxon>Alveolata</taxon>
        <taxon>Apicomplexa</taxon>
        <taxon>Conoidasida</taxon>
        <taxon>Coccidia</taxon>
        <taxon>Eucoccidiorida</taxon>
        <taxon>Eimeriorina</taxon>
        <taxon>Cryptosporidiidae</taxon>
        <taxon>Cryptosporidium</taxon>
    </lineage>
</organism>
<evidence type="ECO:0008006" key="5">
    <source>
        <dbReference type="Google" id="ProtNLM"/>
    </source>
</evidence>
<evidence type="ECO:0000256" key="1">
    <source>
        <dbReference type="SAM" id="MobiDB-lite"/>
    </source>
</evidence>
<gene>
    <name evidence="3" type="ORF">RS030_121997</name>
</gene>
<keyword evidence="4" id="KW-1185">Reference proteome</keyword>
<feature type="region of interest" description="Disordered" evidence="1">
    <location>
        <begin position="148"/>
        <end position="168"/>
    </location>
</feature>